<evidence type="ECO:0000259" key="3">
    <source>
        <dbReference type="Pfam" id="PF13193"/>
    </source>
</evidence>
<dbReference type="Pfam" id="PF00501">
    <property type="entry name" value="AMP-binding"/>
    <property type="match status" value="1"/>
</dbReference>
<accession>A0A0N7F5W6</accession>
<feature type="region of interest" description="Disordered" evidence="1">
    <location>
        <begin position="157"/>
        <end position="180"/>
    </location>
</feature>
<dbReference type="EMBL" id="CP012752">
    <property type="protein sequence ID" value="ALG15375.1"/>
    <property type="molecule type" value="Genomic_DNA"/>
</dbReference>
<dbReference type="Proteomes" id="UP000063699">
    <property type="component" value="Chromosome"/>
</dbReference>
<dbReference type="PANTHER" id="PTHR43201:SF32">
    <property type="entry name" value="2-SUCCINYLBENZOATE--COA LIGASE, CHLOROPLASTIC_PEROXISOMAL"/>
    <property type="match status" value="1"/>
</dbReference>
<name>A0A0N7F5W6_9PSEU</name>
<dbReference type="AlphaFoldDB" id="A0A0N7F5W6"/>
<keyword evidence="5" id="KW-1185">Reference proteome</keyword>
<gene>
    <name evidence="4" type="ORF">AOZ06_38000</name>
</gene>
<dbReference type="InterPro" id="IPR045851">
    <property type="entry name" value="AMP-bd_C_sf"/>
</dbReference>
<dbReference type="InterPro" id="IPR042099">
    <property type="entry name" value="ANL_N_sf"/>
</dbReference>
<evidence type="ECO:0000313" key="5">
    <source>
        <dbReference type="Proteomes" id="UP000063699"/>
    </source>
</evidence>
<dbReference type="InterPro" id="IPR025110">
    <property type="entry name" value="AMP-bd_C"/>
</dbReference>
<dbReference type="Pfam" id="PF13193">
    <property type="entry name" value="AMP-binding_C"/>
    <property type="match status" value="1"/>
</dbReference>
<evidence type="ECO:0000313" key="4">
    <source>
        <dbReference type="EMBL" id="ALG15375.1"/>
    </source>
</evidence>
<feature type="domain" description="AMP-dependent synthetase/ligase" evidence="2">
    <location>
        <begin position="5"/>
        <end position="356"/>
    </location>
</feature>
<dbReference type="GO" id="GO:0031956">
    <property type="term" value="F:medium-chain fatty acid-CoA ligase activity"/>
    <property type="evidence" value="ECO:0007669"/>
    <property type="project" value="TreeGrafter"/>
</dbReference>
<dbReference type="STRING" id="860235.AOZ06_38000"/>
<feature type="domain" description="AMP-binding enzyme C-terminal" evidence="3">
    <location>
        <begin position="417"/>
        <end position="493"/>
    </location>
</feature>
<organism evidence="4 5">
    <name type="scientific">Kibdelosporangium phytohabitans</name>
    <dbReference type="NCBI Taxonomy" id="860235"/>
    <lineage>
        <taxon>Bacteria</taxon>
        <taxon>Bacillati</taxon>
        <taxon>Actinomycetota</taxon>
        <taxon>Actinomycetes</taxon>
        <taxon>Pseudonocardiales</taxon>
        <taxon>Pseudonocardiaceae</taxon>
        <taxon>Kibdelosporangium</taxon>
    </lineage>
</organism>
<dbReference type="GO" id="GO:0006631">
    <property type="term" value="P:fatty acid metabolic process"/>
    <property type="evidence" value="ECO:0007669"/>
    <property type="project" value="TreeGrafter"/>
</dbReference>
<dbReference type="PANTHER" id="PTHR43201">
    <property type="entry name" value="ACYL-COA SYNTHETASE"/>
    <property type="match status" value="1"/>
</dbReference>
<proteinExistence type="predicted"/>
<protein>
    <submittedName>
        <fullName evidence="4">Acyl-CoA synthetase</fullName>
    </submittedName>
</protein>
<evidence type="ECO:0000256" key="1">
    <source>
        <dbReference type="SAM" id="MobiDB-lite"/>
    </source>
</evidence>
<dbReference type="PROSITE" id="PS00455">
    <property type="entry name" value="AMP_BINDING"/>
    <property type="match status" value="1"/>
</dbReference>
<dbReference type="KEGG" id="kphy:AOZ06_38000"/>
<dbReference type="InterPro" id="IPR000873">
    <property type="entry name" value="AMP-dep_synth/lig_dom"/>
</dbReference>
<reference evidence="4 5" key="1">
    <citation type="submission" date="2015-07" db="EMBL/GenBank/DDBJ databases">
        <title>Genome sequencing of Kibdelosporangium phytohabitans.</title>
        <authorList>
            <person name="Qin S."/>
            <person name="Xing K."/>
        </authorList>
    </citation>
    <scope>NUCLEOTIDE SEQUENCE [LARGE SCALE GENOMIC DNA]</scope>
    <source>
        <strain evidence="4 5">KLBMP1111</strain>
    </source>
</reference>
<evidence type="ECO:0000259" key="2">
    <source>
        <dbReference type="Pfam" id="PF00501"/>
    </source>
</evidence>
<dbReference type="SUPFAM" id="SSF56801">
    <property type="entry name" value="Acetyl-CoA synthetase-like"/>
    <property type="match status" value="1"/>
</dbReference>
<dbReference type="Gene3D" id="3.40.50.12780">
    <property type="entry name" value="N-terminal domain of ligase-like"/>
    <property type="match status" value="1"/>
</dbReference>
<dbReference type="Gene3D" id="3.30.300.30">
    <property type="match status" value="1"/>
</dbReference>
<sequence length="504" mass="54972">MSVYAQARQHPGRPAVVDVSGAVISYGELIRRANQLSRALADLGASRGDRVLTLVGNRPAFLEIAVATAQSGLYFVPVNRRSSAEEFRHFATDSRPVVVIAEADVAARTTDVLEQSGVTERRRFSFEPVGGWRDYHELGVDLPCDEPQTRSAGGMMIYTSGTSGRPKAVRRALPDGPPRPYDPVAVATSARLGYVPGPGVHLVACPLYHAGPGGFALRALHLGQTVVLMERFDAEEVLRLIERHRVTTTHLVPTMFHRMLRLAPEIRARYDLSSLTSVVHGAAPCPPHVKQDMIDWLGQVVYEYYGSTEAGLVTATTSAQWLAAPGTAGTAMPGVQLRILDDEHKDVPAGEVGTVYHSLAVPNFEYLGDKEKTAAARVDEFVTVGDLGCLDQEGRLFLRDRRTDLIISGGVNIYPAEVEARLLAHPLVADAAVVGEPDDEWGQRVVAYVQPVEPGDDTLPDRLAEFCRDGLARFKVPRRIEVVARLPRTESGKMRRRLVQGGQS</sequence>
<dbReference type="InterPro" id="IPR020845">
    <property type="entry name" value="AMP-binding_CS"/>
</dbReference>
<dbReference type="OrthoDB" id="3172305at2"/>